<evidence type="ECO:0000313" key="5">
    <source>
        <dbReference type="Proteomes" id="UP000050509"/>
    </source>
</evidence>
<dbReference type="PANTHER" id="PTHR30185">
    <property type="entry name" value="CRYPTIC BETA-GLUCOSIDE BGL OPERON ANTITERMINATOR"/>
    <property type="match status" value="1"/>
</dbReference>
<protein>
    <recommendedName>
        <fullName evidence="3">Mga helix-turn-helix domain-containing protein</fullName>
    </recommendedName>
</protein>
<keyword evidence="5" id="KW-1185">Reference proteome</keyword>
<dbReference type="Gene3D" id="1.10.10.10">
    <property type="entry name" value="Winged helix-like DNA-binding domain superfamily/Winged helix DNA-binding domain"/>
    <property type="match status" value="1"/>
</dbReference>
<dbReference type="EMBL" id="LJCR01000553">
    <property type="protein sequence ID" value="KPV52412.1"/>
    <property type="molecule type" value="Genomic_DNA"/>
</dbReference>
<evidence type="ECO:0000256" key="2">
    <source>
        <dbReference type="ARBA" id="ARBA00023163"/>
    </source>
</evidence>
<dbReference type="AlphaFoldDB" id="A0A0P9DGF5"/>
<dbReference type="InterPro" id="IPR050661">
    <property type="entry name" value="BglG_antiterminators"/>
</dbReference>
<name>A0A0P9DGF5_9CHLR</name>
<comment type="caution">
    <text evidence="4">The sequence shown here is derived from an EMBL/GenBank/DDBJ whole genome shotgun (WGS) entry which is preliminary data.</text>
</comment>
<keyword evidence="2" id="KW-0804">Transcription</keyword>
<gene>
    <name evidence="4" type="ORF">SE17_15655</name>
</gene>
<dbReference type="InterPro" id="IPR007737">
    <property type="entry name" value="Mga_HTH"/>
</dbReference>
<reference evidence="4 5" key="1">
    <citation type="submission" date="2015-09" db="EMBL/GenBank/DDBJ databases">
        <title>Draft genome sequence of Kouleothrix aurantiaca JCM 19913.</title>
        <authorList>
            <person name="Hemp J."/>
        </authorList>
    </citation>
    <scope>NUCLEOTIDE SEQUENCE [LARGE SCALE GENOMIC DNA]</scope>
    <source>
        <strain evidence="4 5">COM-B</strain>
    </source>
</reference>
<keyword evidence="1" id="KW-0805">Transcription regulation</keyword>
<dbReference type="Proteomes" id="UP000050509">
    <property type="component" value="Unassembled WGS sequence"/>
</dbReference>
<evidence type="ECO:0000313" key="4">
    <source>
        <dbReference type="EMBL" id="KPV52412.1"/>
    </source>
</evidence>
<feature type="non-terminal residue" evidence="4">
    <location>
        <position position="171"/>
    </location>
</feature>
<evidence type="ECO:0000256" key="1">
    <source>
        <dbReference type="ARBA" id="ARBA00023015"/>
    </source>
</evidence>
<proteinExistence type="predicted"/>
<dbReference type="Pfam" id="PF05043">
    <property type="entry name" value="Mga"/>
    <property type="match status" value="1"/>
</dbReference>
<dbReference type="PANTHER" id="PTHR30185:SF18">
    <property type="entry name" value="TRANSCRIPTIONAL REGULATOR MTLR"/>
    <property type="match status" value="1"/>
</dbReference>
<dbReference type="InterPro" id="IPR036388">
    <property type="entry name" value="WH-like_DNA-bd_sf"/>
</dbReference>
<feature type="domain" description="Mga helix-turn-helix" evidence="3">
    <location>
        <begin position="93"/>
        <end position="166"/>
    </location>
</feature>
<organism evidence="4 5">
    <name type="scientific">Kouleothrix aurantiaca</name>
    <dbReference type="NCBI Taxonomy" id="186479"/>
    <lineage>
        <taxon>Bacteria</taxon>
        <taxon>Bacillati</taxon>
        <taxon>Chloroflexota</taxon>
        <taxon>Chloroflexia</taxon>
        <taxon>Chloroflexales</taxon>
        <taxon>Roseiflexineae</taxon>
        <taxon>Roseiflexaceae</taxon>
        <taxon>Kouleothrix</taxon>
    </lineage>
</organism>
<accession>A0A0P9DGF5</accession>
<evidence type="ECO:0000259" key="3">
    <source>
        <dbReference type="Pfam" id="PF05043"/>
    </source>
</evidence>
<sequence length="171" mass="19417">MMPLTTAQRDLLQHLLMLETPISATALGEQLHLTQRQVQYGLRDVKSWLDRRLIMLRHTPGVGVQIVCTADQRQRLLRELDVYVRFQLVLTPEQRQQLLALHLLASNSALTLGQFQNDLGVARATILKDLDAIEPWLASFGLQIARRQHRGCWISGPELAQRQALAALLWG</sequence>